<keyword evidence="3" id="KW-1185">Reference proteome</keyword>
<proteinExistence type="predicted"/>
<feature type="compositionally biased region" description="Basic and acidic residues" evidence="1">
    <location>
        <begin position="153"/>
        <end position="164"/>
    </location>
</feature>
<organism evidence="2 3">
    <name type="scientific">Phrynosoma platyrhinos</name>
    <name type="common">Desert horned lizard</name>
    <dbReference type="NCBI Taxonomy" id="52577"/>
    <lineage>
        <taxon>Eukaryota</taxon>
        <taxon>Metazoa</taxon>
        <taxon>Chordata</taxon>
        <taxon>Craniata</taxon>
        <taxon>Vertebrata</taxon>
        <taxon>Euteleostomi</taxon>
        <taxon>Lepidosauria</taxon>
        <taxon>Squamata</taxon>
        <taxon>Bifurcata</taxon>
        <taxon>Unidentata</taxon>
        <taxon>Episquamata</taxon>
        <taxon>Toxicofera</taxon>
        <taxon>Iguania</taxon>
        <taxon>Phrynosomatidae</taxon>
        <taxon>Phrynosomatinae</taxon>
        <taxon>Phrynosoma</taxon>
    </lineage>
</organism>
<feature type="region of interest" description="Disordered" evidence="1">
    <location>
        <begin position="152"/>
        <end position="174"/>
    </location>
</feature>
<evidence type="ECO:0000256" key="1">
    <source>
        <dbReference type="SAM" id="MobiDB-lite"/>
    </source>
</evidence>
<dbReference type="Proteomes" id="UP000826234">
    <property type="component" value="Unassembled WGS sequence"/>
</dbReference>
<reference evidence="2 3" key="1">
    <citation type="journal article" date="2022" name="Gigascience">
        <title>A chromosome-level genome assembly and annotation of the desert horned lizard, Phrynosoma platyrhinos, provides insight into chromosomal rearrangements among reptiles.</title>
        <authorList>
            <person name="Koochekian N."/>
            <person name="Ascanio A."/>
            <person name="Farleigh K."/>
            <person name="Card D.C."/>
            <person name="Schield D.R."/>
            <person name="Castoe T.A."/>
            <person name="Jezkova T."/>
        </authorList>
    </citation>
    <scope>NUCLEOTIDE SEQUENCE [LARGE SCALE GENOMIC DNA]</scope>
    <source>
        <strain evidence="2">NK-2021</strain>
    </source>
</reference>
<sequence>MTEPLLLEAAYSKPEMIDNPLYDFTKSKDKLQSKREQDFFKVVRREVPSLPDQSFPFTKLEESEASKSSVKQLSSPPFLAPTPRFRSYTCSSQFEEKTAVIEKTQNRQKFCANLDPGLPTFKKPVKFSRSEVGQSKPPLPSKSQVVLDMQNTKGRDYRESSELPHHRKHQSEDGTVSRTIVPVVNRNITDDEITGRVLKANSMDVFQGSDIVHRIMNVFMFVNRYFMKSIAGLI</sequence>
<comment type="caution">
    <text evidence="2">The sequence shown here is derived from an EMBL/GenBank/DDBJ whole genome shotgun (WGS) entry which is preliminary data.</text>
</comment>
<evidence type="ECO:0008006" key="4">
    <source>
        <dbReference type="Google" id="ProtNLM"/>
    </source>
</evidence>
<protein>
    <recommendedName>
        <fullName evidence="4">Breast cancer type 2 susceptibility protein</fullName>
    </recommendedName>
</protein>
<name>A0ABQ7T2W5_PHRPL</name>
<gene>
    <name evidence="2" type="ORF">JD844_007079</name>
</gene>
<evidence type="ECO:0000313" key="2">
    <source>
        <dbReference type="EMBL" id="KAH0623893.1"/>
    </source>
</evidence>
<dbReference type="EMBL" id="JAIPUX010001880">
    <property type="protein sequence ID" value="KAH0623893.1"/>
    <property type="molecule type" value="Genomic_DNA"/>
</dbReference>
<accession>A0ABQ7T2W5</accession>
<evidence type="ECO:0000313" key="3">
    <source>
        <dbReference type="Proteomes" id="UP000826234"/>
    </source>
</evidence>